<reference evidence="1 2" key="1">
    <citation type="journal article" date="2018" name="Science">
        <title>The opium poppy genome and morphinan production.</title>
        <authorList>
            <person name="Guo L."/>
            <person name="Winzer T."/>
            <person name="Yang X."/>
            <person name="Li Y."/>
            <person name="Ning Z."/>
            <person name="He Z."/>
            <person name="Teodor R."/>
            <person name="Lu Y."/>
            <person name="Bowser T.A."/>
            <person name="Graham I.A."/>
            <person name="Ye K."/>
        </authorList>
    </citation>
    <scope>NUCLEOTIDE SEQUENCE [LARGE SCALE GENOMIC DNA]</scope>
    <source>
        <strain evidence="2">cv. HN1</strain>
        <tissue evidence="1">Leaves</tissue>
    </source>
</reference>
<dbReference type="AlphaFoldDB" id="A0A4Y7JI72"/>
<gene>
    <name evidence="1" type="ORF">C5167_007069</name>
</gene>
<keyword evidence="2" id="KW-1185">Reference proteome</keyword>
<protein>
    <submittedName>
        <fullName evidence="1">Uncharacterized protein</fullName>
    </submittedName>
</protein>
<dbReference type="Proteomes" id="UP000316621">
    <property type="component" value="Chromosome 4"/>
</dbReference>
<organism evidence="1 2">
    <name type="scientific">Papaver somniferum</name>
    <name type="common">Opium poppy</name>
    <dbReference type="NCBI Taxonomy" id="3469"/>
    <lineage>
        <taxon>Eukaryota</taxon>
        <taxon>Viridiplantae</taxon>
        <taxon>Streptophyta</taxon>
        <taxon>Embryophyta</taxon>
        <taxon>Tracheophyta</taxon>
        <taxon>Spermatophyta</taxon>
        <taxon>Magnoliopsida</taxon>
        <taxon>Ranunculales</taxon>
        <taxon>Papaveraceae</taxon>
        <taxon>Papaveroideae</taxon>
        <taxon>Papaver</taxon>
    </lineage>
</organism>
<dbReference type="Gramene" id="RZC59762">
    <property type="protein sequence ID" value="RZC59762"/>
    <property type="gene ID" value="C5167_007069"/>
</dbReference>
<evidence type="ECO:0000313" key="2">
    <source>
        <dbReference type="Proteomes" id="UP000316621"/>
    </source>
</evidence>
<dbReference type="EMBL" id="CM010718">
    <property type="protein sequence ID" value="RZC59762.1"/>
    <property type="molecule type" value="Genomic_DNA"/>
</dbReference>
<name>A0A4Y7JI72_PAPSO</name>
<proteinExistence type="predicted"/>
<sequence>MVLLTPKVCVSTDVSDPSLDGSKSLRSRVVPARSTAKPRKEWKFTTKDCDDFIRPYAMDVISVYNE</sequence>
<evidence type="ECO:0000313" key="1">
    <source>
        <dbReference type="EMBL" id="RZC59762.1"/>
    </source>
</evidence>
<accession>A0A4Y7JI72</accession>